<name>A0A4S8HWP7_9BACT</name>
<dbReference type="RefSeq" id="WP_136577803.1">
    <property type="nucleotide sequence ID" value="NZ_STFF01000003.1"/>
</dbReference>
<evidence type="ECO:0000256" key="1">
    <source>
        <dbReference type="SAM" id="Phobius"/>
    </source>
</evidence>
<organism evidence="2 3">
    <name type="scientific">Niastella caeni</name>
    <dbReference type="NCBI Taxonomy" id="2569763"/>
    <lineage>
        <taxon>Bacteria</taxon>
        <taxon>Pseudomonadati</taxon>
        <taxon>Bacteroidota</taxon>
        <taxon>Chitinophagia</taxon>
        <taxon>Chitinophagales</taxon>
        <taxon>Chitinophagaceae</taxon>
        <taxon>Niastella</taxon>
    </lineage>
</organism>
<keyword evidence="1" id="KW-0472">Membrane</keyword>
<reference evidence="2 3" key="1">
    <citation type="submission" date="2019-04" db="EMBL/GenBank/DDBJ databases">
        <title>Niastella caeni sp. nov., isolated from activated sludge.</title>
        <authorList>
            <person name="Sheng M."/>
        </authorList>
    </citation>
    <scope>NUCLEOTIDE SEQUENCE [LARGE SCALE GENOMIC DNA]</scope>
    <source>
        <strain evidence="2 3">HX-2-15</strain>
    </source>
</reference>
<feature type="transmembrane region" description="Helical" evidence="1">
    <location>
        <begin position="148"/>
        <end position="166"/>
    </location>
</feature>
<dbReference type="Proteomes" id="UP000306918">
    <property type="component" value="Unassembled WGS sequence"/>
</dbReference>
<feature type="transmembrane region" description="Helical" evidence="1">
    <location>
        <begin position="306"/>
        <end position="326"/>
    </location>
</feature>
<feature type="transmembrane region" description="Helical" evidence="1">
    <location>
        <begin position="82"/>
        <end position="101"/>
    </location>
</feature>
<gene>
    <name evidence="2" type="ORF">FAM09_14335</name>
</gene>
<feature type="transmembrane region" description="Helical" evidence="1">
    <location>
        <begin position="346"/>
        <end position="367"/>
    </location>
</feature>
<dbReference type="OrthoDB" id="9788724at2"/>
<keyword evidence="3" id="KW-1185">Reference proteome</keyword>
<feature type="transmembrane region" description="Helical" evidence="1">
    <location>
        <begin position="204"/>
        <end position="222"/>
    </location>
</feature>
<keyword evidence="1" id="KW-0812">Transmembrane</keyword>
<feature type="transmembrane region" description="Helical" evidence="1">
    <location>
        <begin position="267"/>
        <end position="286"/>
    </location>
</feature>
<sequence>MQQQKRFLALDVFRGMTICFMIIVNTSPSGDFTYAPLMHAQWHGFTPTDLVFPSFLFAVGNAMSFVMPKWETATTSFVLAKIFKRTLLIFILGYLMYWFPFVRLDEASGEYVFLPFEKTRVFGVLQRIALAYCFASLMIYFLKFRTTAIITAAILLLYWPVLYFFGDAADPLSLQGNAVLKLDLLLVGPDHLYHGNGVPFDPEGFLSTFPAIGNVVAGFWVGKFLQQKGGTYEALTKLMLIGFSFLVLAHFWNYAFPINKKLWTSTFVLQTVGLDCLIIAAIVYIADIQHKTSWTPFFQVFGKNPLFIYLLSEVLVILWSVFRLPSGTTVFTWIYDNLFIHFASPYFGAFVQAVLYMLLCWLVGYWMDKRKIYVRV</sequence>
<feature type="transmembrane region" description="Helical" evidence="1">
    <location>
        <begin position="234"/>
        <end position="255"/>
    </location>
</feature>
<feature type="transmembrane region" description="Helical" evidence="1">
    <location>
        <begin position="50"/>
        <end position="70"/>
    </location>
</feature>
<dbReference type="PANTHER" id="PTHR31061:SF24">
    <property type="entry name" value="LD22376P"/>
    <property type="match status" value="1"/>
</dbReference>
<feature type="transmembrane region" description="Helical" evidence="1">
    <location>
        <begin position="121"/>
        <end position="141"/>
    </location>
</feature>
<feature type="transmembrane region" description="Helical" evidence="1">
    <location>
        <begin position="12"/>
        <end position="30"/>
    </location>
</feature>
<protein>
    <submittedName>
        <fullName evidence="2">DUF5009 domain-containing protein</fullName>
    </submittedName>
</protein>
<dbReference type="AlphaFoldDB" id="A0A4S8HWP7"/>
<proteinExistence type="predicted"/>
<dbReference type="PANTHER" id="PTHR31061">
    <property type="entry name" value="LD22376P"/>
    <property type="match status" value="1"/>
</dbReference>
<evidence type="ECO:0000313" key="3">
    <source>
        <dbReference type="Proteomes" id="UP000306918"/>
    </source>
</evidence>
<evidence type="ECO:0000313" key="2">
    <source>
        <dbReference type="EMBL" id="THU39671.1"/>
    </source>
</evidence>
<comment type="caution">
    <text evidence="2">The sequence shown here is derived from an EMBL/GenBank/DDBJ whole genome shotgun (WGS) entry which is preliminary data.</text>
</comment>
<dbReference type="EMBL" id="STFF01000003">
    <property type="protein sequence ID" value="THU39671.1"/>
    <property type="molecule type" value="Genomic_DNA"/>
</dbReference>
<keyword evidence="1" id="KW-1133">Transmembrane helix</keyword>
<accession>A0A4S8HWP7</accession>